<evidence type="ECO:0000256" key="16">
    <source>
        <dbReference type="ARBA" id="ARBA00047632"/>
    </source>
</evidence>
<name>A0A1M4TFV8_9CLOT</name>
<evidence type="ECO:0000256" key="18">
    <source>
        <dbReference type="RuleBase" id="RU003664"/>
    </source>
</evidence>
<dbReference type="Pfam" id="PF08245">
    <property type="entry name" value="Mur_ligase_M"/>
    <property type="match status" value="1"/>
</dbReference>
<evidence type="ECO:0000256" key="13">
    <source>
        <dbReference type="ARBA" id="ARBA00023316"/>
    </source>
</evidence>
<dbReference type="Proteomes" id="UP000184035">
    <property type="component" value="Unassembled WGS sequence"/>
</dbReference>
<keyword evidence="9 17" id="KW-0547">Nucleotide-binding</keyword>
<keyword evidence="11 17" id="KW-0133">Cell shape</keyword>
<keyword evidence="10 17" id="KW-0067">ATP-binding</keyword>
<dbReference type="STRING" id="1533.SAMN05443638_102176"/>
<dbReference type="EC" id="6.3.2.9" evidence="5 17"/>
<evidence type="ECO:0000256" key="12">
    <source>
        <dbReference type="ARBA" id="ARBA00022984"/>
    </source>
</evidence>
<dbReference type="SUPFAM" id="SSF51984">
    <property type="entry name" value="MurCD N-terminal domain"/>
    <property type="match status" value="1"/>
</dbReference>
<dbReference type="GO" id="GO:0005524">
    <property type="term" value="F:ATP binding"/>
    <property type="evidence" value="ECO:0007669"/>
    <property type="project" value="UniProtKB-UniRule"/>
</dbReference>
<gene>
    <name evidence="17" type="primary">murD</name>
    <name evidence="21" type="ORF">SAMN05443638_102176</name>
</gene>
<dbReference type="InterPro" id="IPR013221">
    <property type="entry name" value="Mur_ligase_cen"/>
</dbReference>
<keyword evidence="12 17" id="KW-0573">Peptidoglycan synthesis</keyword>
<comment type="catalytic activity">
    <reaction evidence="16 17 18">
        <text>UDP-N-acetyl-alpha-D-muramoyl-L-alanine + D-glutamate + ATP = UDP-N-acetyl-alpha-D-muramoyl-L-alanyl-D-glutamate + ADP + phosphate + H(+)</text>
        <dbReference type="Rhea" id="RHEA:16429"/>
        <dbReference type="ChEBI" id="CHEBI:15378"/>
        <dbReference type="ChEBI" id="CHEBI:29986"/>
        <dbReference type="ChEBI" id="CHEBI:30616"/>
        <dbReference type="ChEBI" id="CHEBI:43474"/>
        <dbReference type="ChEBI" id="CHEBI:83898"/>
        <dbReference type="ChEBI" id="CHEBI:83900"/>
        <dbReference type="ChEBI" id="CHEBI:456216"/>
        <dbReference type="EC" id="6.3.2.9"/>
    </reaction>
</comment>
<dbReference type="PANTHER" id="PTHR43692:SF1">
    <property type="entry name" value="UDP-N-ACETYLMURAMOYLALANINE--D-GLUTAMATE LIGASE"/>
    <property type="match status" value="1"/>
</dbReference>
<evidence type="ECO:0000256" key="7">
    <source>
        <dbReference type="ARBA" id="ARBA00022490"/>
    </source>
</evidence>
<dbReference type="PANTHER" id="PTHR43692">
    <property type="entry name" value="UDP-N-ACETYLMURAMOYLALANINE--D-GLUTAMATE LIGASE"/>
    <property type="match status" value="1"/>
</dbReference>
<keyword evidence="8 17" id="KW-0436">Ligase</keyword>
<keyword evidence="17 18" id="KW-0131">Cell cycle</keyword>
<dbReference type="OrthoDB" id="9809796at2"/>
<feature type="binding site" evidence="17">
    <location>
        <begin position="124"/>
        <end position="130"/>
    </location>
    <ligand>
        <name>ATP</name>
        <dbReference type="ChEBI" id="CHEBI:30616"/>
    </ligand>
</feature>
<evidence type="ECO:0000256" key="3">
    <source>
        <dbReference type="ARBA" id="ARBA00004752"/>
    </source>
</evidence>
<dbReference type="InterPro" id="IPR036565">
    <property type="entry name" value="Mur-like_cat_sf"/>
</dbReference>
<dbReference type="GO" id="GO:0008360">
    <property type="term" value="P:regulation of cell shape"/>
    <property type="evidence" value="ECO:0007669"/>
    <property type="project" value="UniProtKB-KW"/>
</dbReference>
<evidence type="ECO:0000259" key="20">
    <source>
        <dbReference type="Pfam" id="PF08245"/>
    </source>
</evidence>
<comment type="subcellular location">
    <subcellularLocation>
        <location evidence="2 17 18">Cytoplasm</location>
    </subcellularLocation>
</comment>
<dbReference type="InterPro" id="IPR004101">
    <property type="entry name" value="Mur_ligase_C"/>
</dbReference>
<evidence type="ECO:0000256" key="17">
    <source>
        <dbReference type="HAMAP-Rule" id="MF_00639"/>
    </source>
</evidence>
<keyword evidence="22" id="KW-1185">Reference proteome</keyword>
<keyword evidence="7 17" id="KW-0963">Cytoplasm</keyword>
<dbReference type="GO" id="GO:0005737">
    <property type="term" value="C:cytoplasm"/>
    <property type="evidence" value="ECO:0007669"/>
    <property type="project" value="UniProtKB-SubCell"/>
</dbReference>
<comment type="pathway">
    <text evidence="3 17 18">Cell wall biogenesis; peptidoglycan biosynthesis.</text>
</comment>
<dbReference type="SUPFAM" id="SSF53244">
    <property type="entry name" value="MurD-like peptide ligases, peptide-binding domain"/>
    <property type="match status" value="1"/>
</dbReference>
<feature type="domain" description="Mur ligase C-terminal" evidence="19">
    <location>
        <begin position="316"/>
        <end position="435"/>
    </location>
</feature>
<evidence type="ECO:0000256" key="4">
    <source>
        <dbReference type="ARBA" id="ARBA00010416"/>
    </source>
</evidence>
<evidence type="ECO:0000256" key="15">
    <source>
        <dbReference type="ARBA" id="ARBA00032324"/>
    </source>
</evidence>
<dbReference type="InterPro" id="IPR005762">
    <property type="entry name" value="MurD"/>
</dbReference>
<feature type="domain" description="Mur ligase central" evidence="20">
    <location>
        <begin position="122"/>
        <end position="294"/>
    </location>
</feature>
<dbReference type="AlphaFoldDB" id="A0A1M4TFV8"/>
<evidence type="ECO:0000256" key="6">
    <source>
        <dbReference type="ARBA" id="ARBA00015655"/>
    </source>
</evidence>
<evidence type="ECO:0000256" key="11">
    <source>
        <dbReference type="ARBA" id="ARBA00022960"/>
    </source>
</evidence>
<evidence type="ECO:0000256" key="10">
    <source>
        <dbReference type="ARBA" id="ARBA00022840"/>
    </source>
</evidence>
<dbReference type="HAMAP" id="MF_00639">
    <property type="entry name" value="MurD"/>
    <property type="match status" value="1"/>
</dbReference>
<evidence type="ECO:0000313" key="21">
    <source>
        <dbReference type="EMBL" id="SHE43353.1"/>
    </source>
</evidence>
<evidence type="ECO:0000256" key="8">
    <source>
        <dbReference type="ARBA" id="ARBA00022598"/>
    </source>
</evidence>
<accession>A0A1M4TFV8</accession>
<dbReference type="InterPro" id="IPR036615">
    <property type="entry name" value="Mur_ligase_C_dom_sf"/>
</dbReference>
<evidence type="ECO:0000259" key="19">
    <source>
        <dbReference type="Pfam" id="PF02875"/>
    </source>
</evidence>
<dbReference type="Gene3D" id="3.40.1190.10">
    <property type="entry name" value="Mur-like, catalytic domain"/>
    <property type="match status" value="1"/>
</dbReference>
<evidence type="ECO:0000256" key="14">
    <source>
        <dbReference type="ARBA" id="ARBA00030398"/>
    </source>
</evidence>
<keyword evidence="17 18" id="KW-0132">Cell division</keyword>
<organism evidence="21 22">
    <name type="scientific">Clostridium fallax</name>
    <dbReference type="NCBI Taxonomy" id="1533"/>
    <lineage>
        <taxon>Bacteria</taxon>
        <taxon>Bacillati</taxon>
        <taxon>Bacillota</taxon>
        <taxon>Clostridia</taxon>
        <taxon>Eubacteriales</taxon>
        <taxon>Clostridiaceae</taxon>
        <taxon>Clostridium</taxon>
    </lineage>
</organism>
<sequence>MKRDFSEFKSFIRGKKVAVVGIGISNIPLIHFLVRLGASVTAFDKKDKSQLEDVIKSFKDEKVNFELGGNYLDRLKGFDVVFKTPSMRVDCDALVNIKNEGAYITSEMEEFVKYCPCKVYGVTGSDGKTTTTSIIYNLLKEQGYKTWIGGNIGMPLFSQIEDMTKDDKVVLELSSFQLMTMDCEVDVAIVTNLSPNHLDIHKDMNEYIEAKKNIFKYQKQNDLLIINDENKITKTFDREAKGKVLKFSSQKVIEDGGYYKDGQLFIKGKKICDKDDIVIRGMHNVENYLAAFLAVNECVDSSVMRKVAMTFEGVEHRMEFVRELDGVKYYNDSIASSPTRTLASLKGYGEKCILIAGGYDKHIPFDPLAFEGYPYIKTVIIMGLTKDKIKASFDKLEAEKGIKVPYIIVSNLEEAVSKAKDISKNGDVVTLSPACASFDMFANFEVRGKKFKELVKLLK</sequence>
<protein>
    <recommendedName>
        <fullName evidence="6 17">UDP-N-acetylmuramoylalanine--D-glutamate ligase</fullName>
        <ecNumber evidence="5 17">6.3.2.9</ecNumber>
    </recommendedName>
    <alternativeName>
        <fullName evidence="15 17">D-glutamic acid-adding enzyme</fullName>
    </alternativeName>
    <alternativeName>
        <fullName evidence="14 17">UDP-N-acetylmuramoyl-L-alanyl-D-glutamate synthetase</fullName>
    </alternativeName>
</protein>
<comment type="function">
    <text evidence="1 17 18">Cell wall formation. Catalyzes the addition of glutamate to the nucleotide precursor UDP-N-acetylmuramoyl-L-alanine (UMA).</text>
</comment>
<keyword evidence="13 17" id="KW-0961">Cell wall biogenesis/degradation</keyword>
<dbReference type="Pfam" id="PF02875">
    <property type="entry name" value="Mur_ligase_C"/>
    <property type="match status" value="1"/>
</dbReference>
<evidence type="ECO:0000256" key="9">
    <source>
        <dbReference type="ARBA" id="ARBA00022741"/>
    </source>
</evidence>
<evidence type="ECO:0000256" key="2">
    <source>
        <dbReference type="ARBA" id="ARBA00004496"/>
    </source>
</evidence>
<dbReference type="RefSeq" id="WP_072892576.1">
    <property type="nucleotide sequence ID" value="NZ_FQVM01000002.1"/>
</dbReference>
<dbReference type="GO" id="GO:0051301">
    <property type="term" value="P:cell division"/>
    <property type="evidence" value="ECO:0007669"/>
    <property type="project" value="UniProtKB-KW"/>
</dbReference>
<dbReference type="Gene3D" id="3.90.190.20">
    <property type="entry name" value="Mur ligase, C-terminal domain"/>
    <property type="match status" value="1"/>
</dbReference>
<evidence type="ECO:0000313" key="22">
    <source>
        <dbReference type="Proteomes" id="UP000184035"/>
    </source>
</evidence>
<dbReference type="UniPathway" id="UPA00219"/>
<dbReference type="GO" id="GO:0009252">
    <property type="term" value="P:peptidoglycan biosynthetic process"/>
    <property type="evidence" value="ECO:0007669"/>
    <property type="project" value="UniProtKB-UniRule"/>
</dbReference>
<dbReference type="NCBIfam" id="TIGR01087">
    <property type="entry name" value="murD"/>
    <property type="match status" value="1"/>
</dbReference>
<dbReference type="GO" id="GO:0008764">
    <property type="term" value="F:UDP-N-acetylmuramoylalanine-D-glutamate ligase activity"/>
    <property type="evidence" value="ECO:0007669"/>
    <property type="project" value="UniProtKB-UniRule"/>
</dbReference>
<comment type="similarity">
    <text evidence="4 17">Belongs to the MurCDEF family.</text>
</comment>
<dbReference type="Gene3D" id="3.40.50.720">
    <property type="entry name" value="NAD(P)-binding Rossmann-like Domain"/>
    <property type="match status" value="1"/>
</dbReference>
<dbReference type="SUPFAM" id="SSF53623">
    <property type="entry name" value="MurD-like peptide ligases, catalytic domain"/>
    <property type="match status" value="1"/>
</dbReference>
<reference evidence="21 22" key="1">
    <citation type="submission" date="2016-11" db="EMBL/GenBank/DDBJ databases">
        <authorList>
            <person name="Jaros S."/>
            <person name="Januszkiewicz K."/>
            <person name="Wedrychowicz H."/>
        </authorList>
    </citation>
    <scope>NUCLEOTIDE SEQUENCE [LARGE SCALE GENOMIC DNA]</scope>
    <source>
        <strain evidence="21 22">DSM 2631</strain>
    </source>
</reference>
<dbReference type="EMBL" id="FQVM01000002">
    <property type="protein sequence ID" value="SHE43353.1"/>
    <property type="molecule type" value="Genomic_DNA"/>
</dbReference>
<dbReference type="GO" id="GO:0071555">
    <property type="term" value="P:cell wall organization"/>
    <property type="evidence" value="ECO:0007669"/>
    <property type="project" value="UniProtKB-KW"/>
</dbReference>
<evidence type="ECO:0000256" key="5">
    <source>
        <dbReference type="ARBA" id="ARBA00012212"/>
    </source>
</evidence>
<proteinExistence type="inferred from homology"/>
<evidence type="ECO:0000256" key="1">
    <source>
        <dbReference type="ARBA" id="ARBA00002734"/>
    </source>
</evidence>